<reference evidence="3" key="1">
    <citation type="submission" date="2020-11" db="EMBL/GenBank/DDBJ databases">
        <title>Chlorella ohadii genome sequencing and assembly.</title>
        <authorList>
            <person name="Murik O."/>
            <person name="Treves H."/>
            <person name="Kedem I."/>
            <person name="Shotland Y."/>
            <person name="Kaplan A."/>
        </authorList>
    </citation>
    <scope>NUCLEOTIDE SEQUENCE</scope>
    <source>
        <strain evidence="3">1</strain>
    </source>
</reference>
<feature type="region of interest" description="Disordered" evidence="1">
    <location>
        <begin position="102"/>
        <end position="160"/>
    </location>
</feature>
<feature type="compositionally biased region" description="Low complexity" evidence="1">
    <location>
        <begin position="128"/>
        <end position="154"/>
    </location>
</feature>
<proteinExistence type="predicted"/>
<gene>
    <name evidence="3" type="ORF">COHA_001336</name>
</gene>
<feature type="transmembrane region" description="Helical" evidence="2">
    <location>
        <begin position="21"/>
        <end position="39"/>
    </location>
</feature>
<comment type="caution">
    <text evidence="3">The sequence shown here is derived from an EMBL/GenBank/DDBJ whole genome shotgun (WGS) entry which is preliminary data.</text>
</comment>
<evidence type="ECO:0000313" key="4">
    <source>
        <dbReference type="Proteomes" id="UP001205105"/>
    </source>
</evidence>
<evidence type="ECO:0000313" key="3">
    <source>
        <dbReference type="EMBL" id="KAI7845131.1"/>
    </source>
</evidence>
<dbReference type="PANTHER" id="PTHR36338:SF1">
    <property type="entry name" value="OS02G0495900 PROTEIN"/>
    <property type="match status" value="1"/>
</dbReference>
<dbReference type="PANTHER" id="PTHR36338">
    <property type="entry name" value="OS02G0495900 PROTEIN"/>
    <property type="match status" value="1"/>
</dbReference>
<keyword evidence="2" id="KW-0472">Membrane</keyword>
<dbReference type="EMBL" id="JADXDR010000021">
    <property type="protein sequence ID" value="KAI7845131.1"/>
    <property type="molecule type" value="Genomic_DNA"/>
</dbReference>
<evidence type="ECO:0000256" key="2">
    <source>
        <dbReference type="SAM" id="Phobius"/>
    </source>
</evidence>
<sequence>MAYLYSSSKTWRRIVDATSRSAPTMLAFAAACVAVPWFLGDQVMRTTSKEAAKGESELEKKLRSRQGIQAQMLAKAQRERLQVMLDEIKDRSAQSEARYRAALDGQSLGTHSHGSSAGAVAIKRGDESGAASSPQPSAAVAGAAGAAGAAGQQADKGKAR</sequence>
<dbReference type="AlphaFoldDB" id="A0AAD5DZD1"/>
<evidence type="ECO:0000256" key="1">
    <source>
        <dbReference type="SAM" id="MobiDB-lite"/>
    </source>
</evidence>
<keyword evidence="4" id="KW-1185">Reference proteome</keyword>
<keyword evidence="2" id="KW-0812">Transmembrane</keyword>
<accession>A0AAD5DZD1</accession>
<name>A0AAD5DZD1_9CHLO</name>
<organism evidence="3 4">
    <name type="scientific">Chlorella ohadii</name>
    <dbReference type="NCBI Taxonomy" id="2649997"/>
    <lineage>
        <taxon>Eukaryota</taxon>
        <taxon>Viridiplantae</taxon>
        <taxon>Chlorophyta</taxon>
        <taxon>core chlorophytes</taxon>
        <taxon>Trebouxiophyceae</taxon>
        <taxon>Chlorellales</taxon>
        <taxon>Chlorellaceae</taxon>
        <taxon>Chlorella clade</taxon>
        <taxon>Chlorella</taxon>
    </lineage>
</organism>
<dbReference type="Proteomes" id="UP001205105">
    <property type="component" value="Unassembled WGS sequence"/>
</dbReference>
<protein>
    <submittedName>
        <fullName evidence="3">Uncharacterized protein</fullName>
    </submittedName>
</protein>
<keyword evidence="2" id="KW-1133">Transmembrane helix</keyword>